<organism evidence="9 10">
    <name type="scientific">Undibacterium hunanense</name>
    <dbReference type="NCBI Taxonomy" id="2762292"/>
    <lineage>
        <taxon>Bacteria</taxon>
        <taxon>Pseudomonadati</taxon>
        <taxon>Pseudomonadota</taxon>
        <taxon>Betaproteobacteria</taxon>
        <taxon>Burkholderiales</taxon>
        <taxon>Oxalobacteraceae</taxon>
        <taxon>Undibacterium</taxon>
    </lineage>
</organism>
<accession>A0ABR6ZLK4</accession>
<protein>
    <submittedName>
        <fullName evidence="9">MCP four helix bundle domain-containing protein</fullName>
    </submittedName>
</protein>
<keyword evidence="5" id="KW-1133">Transmembrane helix</keyword>
<dbReference type="Pfam" id="PF00672">
    <property type="entry name" value="HAMP"/>
    <property type="match status" value="1"/>
</dbReference>
<dbReference type="InterPro" id="IPR004090">
    <property type="entry name" value="Chemotax_Me-accpt_rcpt"/>
</dbReference>
<keyword evidence="1" id="KW-0488">Methylation</keyword>
<keyword evidence="10" id="KW-1185">Reference proteome</keyword>
<dbReference type="RefSeq" id="WP_186946030.1">
    <property type="nucleotide sequence ID" value="NZ_JACOGF010000002.1"/>
</dbReference>
<dbReference type="PRINTS" id="PR00260">
    <property type="entry name" value="CHEMTRNSDUCR"/>
</dbReference>
<evidence type="ECO:0000256" key="3">
    <source>
        <dbReference type="PROSITE-ProRule" id="PRU00284"/>
    </source>
</evidence>
<proteinExistence type="inferred from homology"/>
<dbReference type="SUPFAM" id="SSF58104">
    <property type="entry name" value="Methyl-accepting chemotaxis protein (MCP) signaling domain"/>
    <property type="match status" value="1"/>
</dbReference>
<dbReference type="InterPro" id="IPR000727">
    <property type="entry name" value="T_SNARE_dom"/>
</dbReference>
<feature type="domain" description="HAMP" evidence="8">
    <location>
        <begin position="213"/>
        <end position="265"/>
    </location>
</feature>
<dbReference type="InterPro" id="IPR024478">
    <property type="entry name" value="HlyB_4HB_MCP"/>
</dbReference>
<feature type="region of interest" description="Disordered" evidence="4">
    <location>
        <begin position="520"/>
        <end position="584"/>
    </location>
</feature>
<dbReference type="Gene3D" id="1.10.287.950">
    <property type="entry name" value="Methyl-accepting chemotaxis protein"/>
    <property type="match status" value="1"/>
</dbReference>
<dbReference type="PANTHER" id="PTHR43531">
    <property type="entry name" value="PROTEIN ICFG"/>
    <property type="match status" value="1"/>
</dbReference>
<evidence type="ECO:0000259" key="6">
    <source>
        <dbReference type="PROSITE" id="PS50111"/>
    </source>
</evidence>
<name>A0ABR6ZLK4_9BURK</name>
<dbReference type="PROSITE" id="PS50192">
    <property type="entry name" value="T_SNARE"/>
    <property type="match status" value="1"/>
</dbReference>
<dbReference type="SMART" id="SM00304">
    <property type="entry name" value="HAMP"/>
    <property type="match status" value="1"/>
</dbReference>
<dbReference type="Pfam" id="PF12729">
    <property type="entry name" value="4HB_MCP_1"/>
    <property type="match status" value="1"/>
</dbReference>
<dbReference type="InterPro" id="IPR047347">
    <property type="entry name" value="YvaQ-like_sensor"/>
</dbReference>
<dbReference type="InterPro" id="IPR004089">
    <property type="entry name" value="MCPsignal_dom"/>
</dbReference>
<dbReference type="EMBL" id="JACOGF010000002">
    <property type="protein sequence ID" value="MBC3916795.1"/>
    <property type="molecule type" value="Genomic_DNA"/>
</dbReference>
<evidence type="ECO:0000259" key="8">
    <source>
        <dbReference type="PROSITE" id="PS50885"/>
    </source>
</evidence>
<gene>
    <name evidence="9" type="ORF">H8L32_04850</name>
</gene>
<keyword evidence="3" id="KW-0807">Transducer</keyword>
<dbReference type="InterPro" id="IPR003660">
    <property type="entry name" value="HAMP_dom"/>
</dbReference>
<evidence type="ECO:0000313" key="10">
    <source>
        <dbReference type="Proteomes" id="UP000650424"/>
    </source>
</evidence>
<feature type="transmembrane region" description="Helical" evidence="5">
    <location>
        <begin position="13"/>
        <end position="36"/>
    </location>
</feature>
<dbReference type="InterPro" id="IPR051310">
    <property type="entry name" value="MCP_chemotaxis"/>
</dbReference>
<reference evidence="9 10" key="1">
    <citation type="submission" date="2020-08" db="EMBL/GenBank/DDBJ databases">
        <title>Novel species isolated from subtropical streams in China.</title>
        <authorList>
            <person name="Lu H."/>
        </authorList>
    </citation>
    <scope>NUCLEOTIDE SEQUENCE [LARGE SCALE GENOMIC DNA]</scope>
    <source>
        <strain evidence="9 10">CY18W</strain>
    </source>
</reference>
<comment type="similarity">
    <text evidence="2">Belongs to the methyl-accepting chemotaxis (MCP) protein family.</text>
</comment>
<dbReference type="SMART" id="SM00283">
    <property type="entry name" value="MA"/>
    <property type="match status" value="1"/>
</dbReference>
<keyword evidence="5" id="KW-0812">Transmembrane</keyword>
<dbReference type="PANTHER" id="PTHR43531:SF14">
    <property type="entry name" value="METHYL-ACCEPTING CHEMOTAXIS PROTEIN I-RELATED"/>
    <property type="match status" value="1"/>
</dbReference>
<evidence type="ECO:0000256" key="4">
    <source>
        <dbReference type="SAM" id="MobiDB-lite"/>
    </source>
</evidence>
<feature type="transmembrane region" description="Helical" evidence="5">
    <location>
        <begin position="191"/>
        <end position="212"/>
    </location>
</feature>
<feature type="domain" description="Methyl-accepting transducer" evidence="6">
    <location>
        <begin position="270"/>
        <end position="499"/>
    </location>
</feature>
<feature type="domain" description="T-SNARE coiled-coil homology" evidence="7">
    <location>
        <begin position="261"/>
        <end position="323"/>
    </location>
</feature>
<comment type="caution">
    <text evidence="9">The sequence shown here is derived from an EMBL/GenBank/DDBJ whole genome shotgun (WGS) entry which is preliminary data.</text>
</comment>
<dbReference type="Pfam" id="PF00015">
    <property type="entry name" value="MCPsignal"/>
    <property type="match status" value="1"/>
</dbReference>
<dbReference type="PROSITE" id="PS50111">
    <property type="entry name" value="CHEMOTAXIS_TRANSDUC_2"/>
    <property type="match status" value="1"/>
</dbReference>
<dbReference type="Proteomes" id="UP000650424">
    <property type="component" value="Unassembled WGS sequence"/>
</dbReference>
<evidence type="ECO:0000256" key="5">
    <source>
        <dbReference type="SAM" id="Phobius"/>
    </source>
</evidence>
<evidence type="ECO:0000259" key="7">
    <source>
        <dbReference type="PROSITE" id="PS50192"/>
    </source>
</evidence>
<dbReference type="PROSITE" id="PS50885">
    <property type="entry name" value="HAMP"/>
    <property type="match status" value="1"/>
</dbReference>
<dbReference type="CDD" id="cd06225">
    <property type="entry name" value="HAMP"/>
    <property type="match status" value="1"/>
</dbReference>
<feature type="compositionally biased region" description="Low complexity" evidence="4">
    <location>
        <begin position="549"/>
        <end position="565"/>
    </location>
</feature>
<evidence type="ECO:0000256" key="2">
    <source>
        <dbReference type="ARBA" id="ARBA00029447"/>
    </source>
</evidence>
<sequence>MSMFYNLRISAKLFVGFGFLLLLTVFLGVFSIVMLARVNQNAYELGTNWMPSVNAAMGIKERVSRIRSQEAQMVSAENPEEVDKYLARTKEAITGLRENEADYARLISDPEEKKQFDEYSKSMTAYLQITDKLAALAREGNGKDALALMRTDSSKINTRVRELVDRMVKINVDGGVNAYKSGIESYQTSRILIISVLVVSILLGMVLAYAIARIVSRPLQDALKVAQTVASGDLTSRIEVATKDETGLLLQALKEMNQSLLQVVTEVRQGTDEIAAASTEIANGNMDLSNRTENQASSLEETASSMEEITSTIQHNSDNARQANQLSHSASAVAQKGGDVVSQVVDTMGSINASSKKIVDIIAVIDGIAFQTNILALNAAVEAARAGEQGRGFAVVASEVRNLAQRSASAAKEIKELINDSVEKVGEGTRLVDQAGSTMKEVVESVKRVSDIISEITAAGAEQSSGIQQINEAVTQMDQMTQQNAALVEQAAAAAGALQDQAANLSRVVSVFKLEQSGDHARSALSRPLASKTPKASSTVRALPKPVTKPAARASAASRPSSPKSNAGRKEPVTAGSNDDWEEF</sequence>
<dbReference type="CDD" id="cd19411">
    <property type="entry name" value="MCP2201-like_sensor"/>
    <property type="match status" value="1"/>
</dbReference>
<evidence type="ECO:0000313" key="9">
    <source>
        <dbReference type="EMBL" id="MBC3916795.1"/>
    </source>
</evidence>
<evidence type="ECO:0000256" key="1">
    <source>
        <dbReference type="ARBA" id="ARBA00022481"/>
    </source>
</evidence>
<keyword evidence="5" id="KW-0472">Membrane</keyword>
<dbReference type="CDD" id="cd11386">
    <property type="entry name" value="MCP_signal"/>
    <property type="match status" value="1"/>
</dbReference>